<accession>A0A392SZE7</accession>
<comment type="caution">
    <text evidence="1">The sequence shown here is derived from an EMBL/GenBank/DDBJ whole genome shotgun (WGS) entry which is preliminary data.</text>
</comment>
<evidence type="ECO:0000313" key="1">
    <source>
        <dbReference type="EMBL" id="MCI54238.1"/>
    </source>
</evidence>
<proteinExistence type="predicted"/>
<name>A0A392SZE7_9FABA</name>
<dbReference type="AlphaFoldDB" id="A0A392SZE7"/>
<sequence>MIANKNWVPSVCGLLMVAWGEALASKA</sequence>
<feature type="non-terminal residue" evidence="1">
    <location>
        <position position="27"/>
    </location>
</feature>
<organism evidence="1 2">
    <name type="scientific">Trifolium medium</name>
    <dbReference type="NCBI Taxonomy" id="97028"/>
    <lineage>
        <taxon>Eukaryota</taxon>
        <taxon>Viridiplantae</taxon>
        <taxon>Streptophyta</taxon>
        <taxon>Embryophyta</taxon>
        <taxon>Tracheophyta</taxon>
        <taxon>Spermatophyta</taxon>
        <taxon>Magnoliopsida</taxon>
        <taxon>eudicotyledons</taxon>
        <taxon>Gunneridae</taxon>
        <taxon>Pentapetalae</taxon>
        <taxon>rosids</taxon>
        <taxon>fabids</taxon>
        <taxon>Fabales</taxon>
        <taxon>Fabaceae</taxon>
        <taxon>Papilionoideae</taxon>
        <taxon>50 kb inversion clade</taxon>
        <taxon>NPAAA clade</taxon>
        <taxon>Hologalegina</taxon>
        <taxon>IRL clade</taxon>
        <taxon>Trifolieae</taxon>
        <taxon>Trifolium</taxon>
    </lineage>
</organism>
<dbReference type="EMBL" id="LXQA010476213">
    <property type="protein sequence ID" value="MCI54238.1"/>
    <property type="molecule type" value="Genomic_DNA"/>
</dbReference>
<protein>
    <submittedName>
        <fullName evidence="1">Uncharacterized protein</fullName>
    </submittedName>
</protein>
<keyword evidence="2" id="KW-1185">Reference proteome</keyword>
<evidence type="ECO:0000313" key="2">
    <source>
        <dbReference type="Proteomes" id="UP000265520"/>
    </source>
</evidence>
<reference evidence="1 2" key="1">
    <citation type="journal article" date="2018" name="Front. Plant Sci.">
        <title>Red Clover (Trifolium pratense) and Zigzag Clover (T. medium) - A Picture of Genomic Similarities and Differences.</title>
        <authorList>
            <person name="Dluhosova J."/>
            <person name="Istvanek J."/>
            <person name="Nedelnik J."/>
            <person name="Repkova J."/>
        </authorList>
    </citation>
    <scope>NUCLEOTIDE SEQUENCE [LARGE SCALE GENOMIC DNA]</scope>
    <source>
        <strain evidence="2">cv. 10/8</strain>
        <tissue evidence="1">Leaf</tissue>
    </source>
</reference>
<dbReference type="Proteomes" id="UP000265520">
    <property type="component" value="Unassembled WGS sequence"/>
</dbReference>